<dbReference type="Gene3D" id="2.60.120.200">
    <property type="match status" value="1"/>
</dbReference>
<dbReference type="PANTHER" id="PTHR10963:SF27">
    <property type="entry name" value="GLYCOSIDASE-RELATED"/>
    <property type="match status" value="1"/>
</dbReference>
<evidence type="ECO:0000256" key="15">
    <source>
        <dbReference type="PIRSR" id="PIRSR037299-1"/>
    </source>
</evidence>
<sequence length="379" mass="39845">MRSSILSAAAVLAGLNMVNGQTFSDCNPIKGDKCDPKAGLGTTITTDFTQKSDDWREADGTSLKYGSNGAEFTISKKTDAPTIAFDKYIFFGKVSVTMRSSPGQGTVSSFILESDVLDEIDWEWLGSDDNNVQSNFFGKGNTTTYDRGGFHSVSKPIETFTTYSIDWTKDAIKWYVGDTLVRTVAYNDPKTLGGSNYPQTPMRVKMGSWIGCLDPSDPKTQGTCEWAGGAIDLTKGPYTMYVKSVTIQDYGCGGLYSYSDASGSYQSIKSTGSCDGQPDPEATTTAPSSYSTKNGGILVETSATMSSNGTKPTGTAYPAAGNGTSHGTTTATGASSGYGAGPTSTGVGIVSTNSAPRHKYGRFELGLMALGLGLGSLVL</sequence>
<keyword evidence="16" id="KW-1015">Disulfide bond</keyword>
<dbReference type="GO" id="GO:0005975">
    <property type="term" value="P:carbohydrate metabolic process"/>
    <property type="evidence" value="ECO:0007669"/>
    <property type="project" value="InterPro"/>
</dbReference>
<comment type="subcellular location">
    <subcellularLocation>
        <location evidence="2">Membrane</location>
        <topology evidence="2">Lipid-anchor</topology>
        <topology evidence="2">GPI-anchor</topology>
    </subcellularLocation>
</comment>
<dbReference type="InterPro" id="IPR017168">
    <property type="entry name" value="CHR-like"/>
</dbReference>
<dbReference type="GO" id="GO:0016757">
    <property type="term" value="F:glycosyltransferase activity"/>
    <property type="evidence" value="ECO:0007669"/>
    <property type="project" value="UniProtKB-KW"/>
</dbReference>
<evidence type="ECO:0000256" key="1">
    <source>
        <dbReference type="ARBA" id="ARBA00000822"/>
    </source>
</evidence>
<evidence type="ECO:0000256" key="16">
    <source>
        <dbReference type="PIRSR" id="PIRSR037299-2"/>
    </source>
</evidence>
<keyword evidence="8 14" id="KW-0472">Membrane</keyword>
<dbReference type="PROSITE" id="PS51762">
    <property type="entry name" value="GH16_2"/>
    <property type="match status" value="1"/>
</dbReference>
<dbReference type="PANTHER" id="PTHR10963">
    <property type="entry name" value="GLYCOSYL HYDROLASE-RELATED"/>
    <property type="match status" value="1"/>
</dbReference>
<dbReference type="GO" id="GO:0031505">
    <property type="term" value="P:fungal-type cell wall organization"/>
    <property type="evidence" value="ECO:0007669"/>
    <property type="project" value="TreeGrafter"/>
</dbReference>
<feature type="active site" description="Proton donor" evidence="15">
    <location>
        <position position="123"/>
    </location>
</feature>
<organism evidence="20 21">
    <name type="scientific">Diplocarpon rosae</name>
    <dbReference type="NCBI Taxonomy" id="946125"/>
    <lineage>
        <taxon>Eukaryota</taxon>
        <taxon>Fungi</taxon>
        <taxon>Dikarya</taxon>
        <taxon>Ascomycota</taxon>
        <taxon>Pezizomycotina</taxon>
        <taxon>Leotiomycetes</taxon>
        <taxon>Helotiales</taxon>
        <taxon>Drepanopezizaceae</taxon>
        <taxon>Diplocarpon</taxon>
    </lineage>
</organism>
<dbReference type="EMBL" id="JAUBYV010000005">
    <property type="protein sequence ID" value="KAK2626838.1"/>
    <property type="molecule type" value="Genomic_DNA"/>
</dbReference>
<comment type="catalytic activity">
    <reaction evidence="1">
        <text>Random endo-hydrolysis of N-acetyl-beta-D-glucosaminide (1-&gt;4)-beta-linkages in chitin and chitodextrins.</text>
        <dbReference type="EC" id="3.2.1.14"/>
    </reaction>
</comment>
<comment type="caution">
    <text evidence="20">The sequence shown here is derived from an EMBL/GenBank/DDBJ whole genome shotgun (WGS) entry which is preliminary data.</text>
</comment>
<dbReference type="GO" id="GO:0009277">
    <property type="term" value="C:fungal-type cell wall"/>
    <property type="evidence" value="ECO:0007669"/>
    <property type="project" value="TreeGrafter"/>
</dbReference>
<keyword evidence="7 14" id="KW-0378">Hydrolase</keyword>
<dbReference type="Proteomes" id="UP001285354">
    <property type="component" value="Unassembled WGS sequence"/>
</dbReference>
<keyword evidence="4" id="KW-0328">Glycosyltransferase</keyword>
<dbReference type="AlphaFoldDB" id="A0AAD9WE26"/>
<evidence type="ECO:0000256" key="12">
    <source>
        <dbReference type="ARBA" id="ARBA00023316"/>
    </source>
</evidence>
<evidence type="ECO:0000256" key="7">
    <source>
        <dbReference type="ARBA" id="ARBA00022801"/>
    </source>
</evidence>
<dbReference type="PIRSF" id="PIRSF037299">
    <property type="entry name" value="Glycosidase_CRH1_prd"/>
    <property type="match status" value="1"/>
</dbReference>
<evidence type="ECO:0000256" key="18">
    <source>
        <dbReference type="SAM" id="SignalP"/>
    </source>
</evidence>
<feature type="compositionally biased region" description="Low complexity" evidence="17">
    <location>
        <begin position="319"/>
        <end position="337"/>
    </location>
</feature>
<dbReference type="EC" id="3.2.-.-" evidence="14"/>
<feature type="chain" id="PRO_5042042512" description="Crh-like protein" evidence="18">
    <location>
        <begin position="21"/>
        <end position="379"/>
    </location>
</feature>
<keyword evidence="21" id="KW-1185">Reference proteome</keyword>
<gene>
    <name evidence="20" type="ORF">QTJ16_004013</name>
</gene>
<evidence type="ECO:0000256" key="9">
    <source>
        <dbReference type="ARBA" id="ARBA00023180"/>
    </source>
</evidence>
<feature type="disulfide bond" evidence="16">
    <location>
        <begin position="26"/>
        <end position="34"/>
    </location>
</feature>
<evidence type="ECO:0000256" key="5">
    <source>
        <dbReference type="ARBA" id="ARBA00022679"/>
    </source>
</evidence>
<keyword evidence="9" id="KW-0325">Glycoprotein</keyword>
<dbReference type="CDD" id="cd02183">
    <property type="entry name" value="GH16_fungal_CRH1_transglycosylase"/>
    <property type="match status" value="1"/>
</dbReference>
<evidence type="ECO:0000256" key="4">
    <source>
        <dbReference type="ARBA" id="ARBA00022676"/>
    </source>
</evidence>
<dbReference type="SUPFAM" id="SSF49899">
    <property type="entry name" value="Concanavalin A-like lectins/glucanases"/>
    <property type="match status" value="1"/>
</dbReference>
<dbReference type="GO" id="GO:0098552">
    <property type="term" value="C:side of membrane"/>
    <property type="evidence" value="ECO:0007669"/>
    <property type="project" value="UniProtKB-KW"/>
</dbReference>
<evidence type="ECO:0000256" key="8">
    <source>
        <dbReference type="ARBA" id="ARBA00023136"/>
    </source>
</evidence>
<keyword evidence="3" id="KW-0336">GPI-anchor</keyword>
<feature type="signal peptide" evidence="18">
    <location>
        <begin position="1"/>
        <end position="20"/>
    </location>
</feature>
<keyword evidence="6 18" id="KW-0732">Signal</keyword>
<proteinExistence type="inferred from homology"/>
<evidence type="ECO:0000256" key="17">
    <source>
        <dbReference type="SAM" id="MobiDB-lite"/>
    </source>
</evidence>
<dbReference type="GO" id="GO:0008843">
    <property type="term" value="F:endochitinase activity"/>
    <property type="evidence" value="ECO:0007669"/>
    <property type="project" value="UniProtKB-EC"/>
</dbReference>
<evidence type="ECO:0000256" key="6">
    <source>
        <dbReference type="ARBA" id="ARBA00022729"/>
    </source>
</evidence>
<evidence type="ECO:0000256" key="11">
    <source>
        <dbReference type="ARBA" id="ARBA00023295"/>
    </source>
</evidence>
<keyword evidence="10" id="KW-0449">Lipoprotein</keyword>
<evidence type="ECO:0000256" key="10">
    <source>
        <dbReference type="ARBA" id="ARBA00023288"/>
    </source>
</evidence>
<keyword evidence="5" id="KW-0808">Transferase</keyword>
<evidence type="ECO:0000313" key="20">
    <source>
        <dbReference type="EMBL" id="KAK2626838.1"/>
    </source>
</evidence>
<dbReference type="InterPro" id="IPR013320">
    <property type="entry name" value="ConA-like_dom_sf"/>
</dbReference>
<name>A0AAD9WE26_9HELO</name>
<feature type="domain" description="GH16" evidence="19">
    <location>
        <begin position="42"/>
        <end position="250"/>
    </location>
</feature>
<comment type="similarity">
    <text evidence="13">Belongs to the glycosyl hydrolase 16 family. CRH1 subfamily.</text>
</comment>
<keyword evidence="12" id="KW-0961">Cell wall biogenesis/degradation</keyword>
<feature type="region of interest" description="Disordered" evidence="17">
    <location>
        <begin position="268"/>
        <end position="337"/>
    </location>
</feature>
<reference evidence="20" key="1">
    <citation type="submission" date="2023-06" db="EMBL/GenBank/DDBJ databases">
        <title>Draft genome of Marssonina rosae.</title>
        <authorList>
            <person name="Cheng Q."/>
        </authorList>
    </citation>
    <scope>NUCLEOTIDE SEQUENCE</scope>
    <source>
        <strain evidence="20">R4</strain>
    </source>
</reference>
<evidence type="ECO:0000256" key="3">
    <source>
        <dbReference type="ARBA" id="ARBA00022622"/>
    </source>
</evidence>
<evidence type="ECO:0000256" key="13">
    <source>
        <dbReference type="ARBA" id="ARBA00038074"/>
    </source>
</evidence>
<accession>A0AAD9WE26</accession>
<protein>
    <recommendedName>
        <fullName evidence="14">Crh-like protein</fullName>
        <ecNumber evidence="14">3.2.-.-</ecNumber>
    </recommendedName>
</protein>
<keyword evidence="11" id="KW-0326">Glycosidase</keyword>
<evidence type="ECO:0000259" key="19">
    <source>
        <dbReference type="PROSITE" id="PS51762"/>
    </source>
</evidence>
<feature type="active site" description="Nucleophile" evidence="15">
    <location>
        <position position="119"/>
    </location>
</feature>
<evidence type="ECO:0000313" key="21">
    <source>
        <dbReference type="Proteomes" id="UP001285354"/>
    </source>
</evidence>
<evidence type="ECO:0000256" key="2">
    <source>
        <dbReference type="ARBA" id="ARBA00004589"/>
    </source>
</evidence>
<feature type="compositionally biased region" description="Polar residues" evidence="17">
    <location>
        <begin position="301"/>
        <end position="313"/>
    </location>
</feature>
<dbReference type="InterPro" id="IPR000757">
    <property type="entry name" value="Beta-glucanase-like"/>
</dbReference>
<dbReference type="Pfam" id="PF00722">
    <property type="entry name" value="Glyco_hydro_16"/>
    <property type="match status" value="1"/>
</dbReference>
<feature type="compositionally biased region" description="Polar residues" evidence="17">
    <location>
        <begin position="282"/>
        <end position="294"/>
    </location>
</feature>
<evidence type="ECO:0000256" key="14">
    <source>
        <dbReference type="PIRNR" id="PIRNR037299"/>
    </source>
</evidence>
<dbReference type="InterPro" id="IPR050546">
    <property type="entry name" value="Glycosyl_Hydrlase_16"/>
</dbReference>